<evidence type="ECO:0000259" key="2">
    <source>
        <dbReference type="SMART" id="SM00912"/>
    </source>
</evidence>
<gene>
    <name evidence="3" type="ORF">NIES21_43570</name>
</gene>
<organism evidence="3 4">
    <name type="scientific">Anabaenopsis circularis NIES-21</name>
    <dbReference type="NCBI Taxonomy" id="1085406"/>
    <lineage>
        <taxon>Bacteria</taxon>
        <taxon>Bacillati</taxon>
        <taxon>Cyanobacteriota</taxon>
        <taxon>Cyanophyceae</taxon>
        <taxon>Nostocales</taxon>
        <taxon>Nodulariaceae</taxon>
        <taxon>Anabaenopsis</taxon>
    </lineage>
</organism>
<evidence type="ECO:0000313" key="3">
    <source>
        <dbReference type="EMBL" id="BAY18510.1"/>
    </source>
</evidence>
<dbReference type="NCBIfam" id="TIGR01901">
    <property type="entry name" value="adhes_NPXG"/>
    <property type="match status" value="1"/>
</dbReference>
<protein>
    <submittedName>
        <fullName evidence="3">Filamentous hemagglutinin family outer membrane protein</fullName>
    </submittedName>
</protein>
<dbReference type="InterPro" id="IPR012334">
    <property type="entry name" value="Pectin_lyas_fold"/>
</dbReference>
<accession>A0A1Z4GLY5</accession>
<keyword evidence="1" id="KW-0732">Signal</keyword>
<dbReference type="Pfam" id="PF05860">
    <property type="entry name" value="TPS"/>
    <property type="match status" value="1"/>
</dbReference>
<feature type="signal peptide" evidence="1">
    <location>
        <begin position="1"/>
        <end position="27"/>
    </location>
</feature>
<feature type="domain" description="Filamentous haemagglutinin FhaB/tRNA nuclease CdiA-like TPS" evidence="2">
    <location>
        <begin position="32"/>
        <end position="143"/>
    </location>
</feature>
<evidence type="ECO:0000313" key="4">
    <source>
        <dbReference type="Proteomes" id="UP000218287"/>
    </source>
</evidence>
<dbReference type="SUPFAM" id="SSF51126">
    <property type="entry name" value="Pectin lyase-like"/>
    <property type="match status" value="3"/>
</dbReference>
<dbReference type="InterPro" id="IPR011050">
    <property type="entry name" value="Pectin_lyase_fold/virulence"/>
</dbReference>
<sequence length="914" mass="93298">MHISSFRVWASTGGFLLCLLATQPTTAQIIPDTSLPQNSIVPPNCIDCEITGGTRVGNNLFHSFEQFSVPTGGVAYFNNAVTVENIISRVTGNSISNIDGLIRTNPAANLFLLNPYGIIFGPNASLDVGGSFIATTASKLAFADGTVFNTTTNGTTPLLTISRPIGLIFNQTPGRIVNQAASLDLNDNPIGLQIPTGRTLALVGGEVALEGGFLTTPGGRIELGSVSGNSVVSLTPIDKGWMLGYAGVQNFQDITLNQAAFIGSSDLMGADIKIQGRLVSLTEGSQISSLAGTGGQAGNLQVNASEQLELVATPADFFITSLANEVEGEATGEGRILGITTKRLIIQNGAQVSTSTFGAGRGINLNVTASELVELSGNASAFNLSSGIFAGSDVGSTGKGGTLTIETGRLILKDGAQVSTSTFGAGDAGDLRVIASDLVTVEGRTPDNVQASGLFAQVEQGATGNGGNLKIETQKLNVLGGAQISTSARSGGSGGNLTIDAGDFVLLSGFAPTADDLSRSNILVSAERGTTENGGNLNITTGRLTVEKGARISADNFGTGQGGTATLNVRQLVVQNGGAIRAGSFGEGPGGTLTVNADDFVQVIGTGMIGSTFVPSTLFTQAEASGRAGNLNITTPRLNVGDGGRVTVNGVGSGAAGNLIITTNELRLNRGSLTAETNAKEGANISLQGLKLLFLQNQSLISAQAFNNANGGNINIDASNGFVVAVPKQNNDIIATAFIGRGGNINITANNIFGFEVGRSSPGDTANNIDASSEFGFAGNVTINTPDVDPSRGLVNLPTSLVDASQAIASSCSANAKEGGELVVTGRGGLPPGPHVALSSDIVWSDTRITKISNVINQRAGIAIPNVKPNTNNVLANVPANGWVFNNKGEVTLLANAPSDTPLYMRLISNSCST</sequence>
<dbReference type="InterPro" id="IPR008638">
    <property type="entry name" value="FhaB/CdiA-like_TPS"/>
</dbReference>
<dbReference type="SMART" id="SM00912">
    <property type="entry name" value="Haemagg_act"/>
    <property type="match status" value="1"/>
</dbReference>
<dbReference type="Gene3D" id="2.160.20.10">
    <property type="entry name" value="Single-stranded right-handed beta-helix, Pectin lyase-like"/>
    <property type="match status" value="2"/>
</dbReference>
<proteinExistence type="predicted"/>
<feature type="chain" id="PRO_5012418955" evidence="1">
    <location>
        <begin position="28"/>
        <end position="914"/>
    </location>
</feature>
<dbReference type="Proteomes" id="UP000218287">
    <property type="component" value="Chromosome"/>
</dbReference>
<reference evidence="3 4" key="1">
    <citation type="submission" date="2017-06" db="EMBL/GenBank/DDBJ databases">
        <title>Genome sequencing of cyanobaciteial culture collection at National Institute for Environmental Studies (NIES).</title>
        <authorList>
            <person name="Hirose Y."/>
            <person name="Shimura Y."/>
            <person name="Fujisawa T."/>
            <person name="Nakamura Y."/>
            <person name="Kawachi M."/>
        </authorList>
    </citation>
    <scope>NUCLEOTIDE SEQUENCE [LARGE SCALE GENOMIC DNA]</scope>
    <source>
        <strain evidence="3 4">NIES-21</strain>
    </source>
</reference>
<dbReference type="EMBL" id="AP018174">
    <property type="protein sequence ID" value="BAY18510.1"/>
    <property type="molecule type" value="Genomic_DNA"/>
</dbReference>
<name>A0A1Z4GLY5_9CYAN</name>
<keyword evidence="4" id="KW-1185">Reference proteome</keyword>
<dbReference type="AlphaFoldDB" id="A0A1Z4GLY5"/>
<evidence type="ECO:0000256" key="1">
    <source>
        <dbReference type="SAM" id="SignalP"/>
    </source>
</evidence>
<dbReference type="OrthoDB" id="474851at2"/>